<gene>
    <name evidence="5" type="primary">QKY</name>
    <name evidence="5" type="ORF">SDJN03_12042</name>
</gene>
<keyword evidence="3" id="KW-0812">Transmembrane</keyword>
<keyword evidence="3" id="KW-1133">Transmembrane helix</keyword>
<dbReference type="InterPro" id="IPR013583">
    <property type="entry name" value="MCTP_C"/>
</dbReference>
<dbReference type="EMBL" id="JAGKQH010000007">
    <property type="protein sequence ID" value="KAG6595489.1"/>
    <property type="molecule type" value="Genomic_DNA"/>
</dbReference>
<keyword evidence="3" id="KW-0472">Membrane</keyword>
<dbReference type="AlphaFoldDB" id="A0AAV6NCI5"/>
<evidence type="ECO:0000259" key="4">
    <source>
        <dbReference type="Pfam" id="PF08372"/>
    </source>
</evidence>
<keyword evidence="1" id="KW-0677">Repeat</keyword>
<evidence type="ECO:0000256" key="1">
    <source>
        <dbReference type="ARBA" id="ARBA00022737"/>
    </source>
</evidence>
<feature type="region of interest" description="Disordered" evidence="2">
    <location>
        <begin position="1"/>
        <end position="30"/>
    </location>
</feature>
<accession>A0AAV6NCI5</accession>
<dbReference type="InterPro" id="IPR047259">
    <property type="entry name" value="QUIRKY-like"/>
</dbReference>
<comment type="caution">
    <text evidence="5">The sequence shown here is derived from an EMBL/GenBank/DDBJ whole genome shotgun (WGS) entry which is preliminary data.</text>
</comment>
<feature type="transmembrane region" description="Helical" evidence="3">
    <location>
        <begin position="294"/>
        <end position="323"/>
    </location>
</feature>
<evidence type="ECO:0000313" key="6">
    <source>
        <dbReference type="Proteomes" id="UP000685013"/>
    </source>
</evidence>
<feature type="non-terminal residue" evidence="5">
    <location>
        <position position="1"/>
    </location>
</feature>
<name>A0AAV6NCI5_9ROSI</name>
<protein>
    <submittedName>
        <fullName evidence="5">Protein QUIRKY</fullName>
    </submittedName>
</protein>
<evidence type="ECO:0000256" key="3">
    <source>
        <dbReference type="SAM" id="Phobius"/>
    </source>
</evidence>
<evidence type="ECO:0000256" key="2">
    <source>
        <dbReference type="SAM" id="MobiDB-lite"/>
    </source>
</evidence>
<evidence type="ECO:0000313" key="5">
    <source>
        <dbReference type="EMBL" id="KAG6595489.1"/>
    </source>
</evidence>
<dbReference type="PANTHER" id="PTHR31425:SF35">
    <property type="entry name" value="MULTIPLE C2 DOMAIN AND TRANSMEMBRANE REGION PROTEIN 16"/>
    <property type="match status" value="1"/>
</dbReference>
<organism evidence="5 6">
    <name type="scientific">Cucurbita argyrosperma subsp. sororia</name>
    <dbReference type="NCBI Taxonomy" id="37648"/>
    <lineage>
        <taxon>Eukaryota</taxon>
        <taxon>Viridiplantae</taxon>
        <taxon>Streptophyta</taxon>
        <taxon>Embryophyta</taxon>
        <taxon>Tracheophyta</taxon>
        <taxon>Spermatophyta</taxon>
        <taxon>Magnoliopsida</taxon>
        <taxon>eudicotyledons</taxon>
        <taxon>Gunneridae</taxon>
        <taxon>Pentapetalae</taxon>
        <taxon>rosids</taxon>
        <taxon>fabids</taxon>
        <taxon>Cucurbitales</taxon>
        <taxon>Cucurbitaceae</taxon>
        <taxon>Cucurbiteae</taxon>
        <taxon>Cucurbita</taxon>
    </lineage>
</organism>
<dbReference type="Pfam" id="PF08372">
    <property type="entry name" value="PRT_C"/>
    <property type="match status" value="1"/>
</dbReference>
<dbReference type="PANTHER" id="PTHR31425">
    <property type="entry name" value="PHOSPHORIBOSYLANTHRANILATE TRANSFERASE ISOFORM 1"/>
    <property type="match status" value="1"/>
</dbReference>
<keyword evidence="6" id="KW-1185">Reference proteome</keyword>
<sequence>MKSTAAGKRLHRRVLCSQSTDRSGSEPGRFATVLTRNGTSSTRGRFTTVPCTVLTIGVFDSTEEPKTDGSTEPAGPDSLVGKVRIRISTLKTGKVYRNLYPLLLLSAAGSKKMGELEIAVRFVRTAPPFDFIHVYSQPLLPLMHHVKPLGIRQQEQLRIAAVETVVGHLSRSEPPLRREIILFMLDAESHGFSMPESSFYAFVTSAWNYYKFRSQGLLRILIRSYRWLTTVERDELDEEFDGMPSTRSPEVVRMRYDKLRAIGARVQHLLGDLATQAERIQALVTWQDPRATGIFTAICFAVAVVLYVVPLRMVAVACGFYYLRHPVFRVRLPSSAVNFFKRLPCLSDRLM</sequence>
<feature type="domain" description="Multiple C2" evidence="4">
    <location>
        <begin position="195"/>
        <end position="351"/>
    </location>
</feature>
<reference evidence="5 6" key="1">
    <citation type="journal article" date="2021" name="Hortic Res">
        <title>The domestication of Cucurbita argyrosperma as revealed by the genome of its wild relative.</title>
        <authorList>
            <person name="Barrera-Redondo J."/>
            <person name="Sanchez-de la Vega G."/>
            <person name="Aguirre-Liguori J.A."/>
            <person name="Castellanos-Morales G."/>
            <person name="Gutierrez-Guerrero Y.T."/>
            <person name="Aguirre-Dugua X."/>
            <person name="Aguirre-Planter E."/>
            <person name="Tenaillon M.I."/>
            <person name="Lira-Saade R."/>
            <person name="Eguiarte L.E."/>
        </authorList>
    </citation>
    <scope>NUCLEOTIDE SEQUENCE [LARGE SCALE GENOMIC DNA]</scope>
    <source>
        <strain evidence="5">JBR-2021</strain>
    </source>
</reference>
<proteinExistence type="predicted"/>
<dbReference type="Proteomes" id="UP000685013">
    <property type="component" value="Chromosome 7"/>
</dbReference>